<evidence type="ECO:0000256" key="1">
    <source>
        <dbReference type="ARBA" id="ARBA00005903"/>
    </source>
</evidence>
<keyword evidence="2 4" id="KW-0853">WD repeat</keyword>
<gene>
    <name evidence="5" type="ORF">pipiens_019083</name>
</gene>
<evidence type="ECO:0000256" key="3">
    <source>
        <dbReference type="ARBA" id="ARBA00022737"/>
    </source>
</evidence>
<keyword evidence="6" id="KW-1185">Reference proteome</keyword>
<dbReference type="InterPro" id="IPR001680">
    <property type="entry name" value="WD40_rpt"/>
</dbReference>
<sequence>MCTIKNAHNDSVNCVKFLDNRMFATCSDDTTVALWDTRNLKSKIRSLHGHSNWVKNIEYSKKDCLLVTSGFDGSIFTWDINSYTEHGFVYQKVFHTPGLMRCRLVPDENRLVICTTGGYLIIIHNLNLASLAKDLRGFRPNLYRLMQLRHQFIPNAARYDHAFSKKQKYNRVELVSDFPEGNDAEVISSLQIHPQGWCALSRNMSYDESSELSKERSQVRDPKFGPSSRIPWTWGKLPTYGDDKVEDVLSFDDTMGQVVKYAIMSRNN</sequence>
<feature type="repeat" description="WD" evidence="4">
    <location>
        <begin position="47"/>
        <end position="82"/>
    </location>
</feature>
<dbReference type="SMART" id="SM00320">
    <property type="entry name" value="WD40"/>
    <property type="match status" value="3"/>
</dbReference>
<evidence type="ECO:0000313" key="5">
    <source>
        <dbReference type="EMBL" id="KAL1404065.1"/>
    </source>
</evidence>
<comment type="caution">
    <text evidence="5">The sequence shown here is derived from an EMBL/GenBank/DDBJ whole genome shotgun (WGS) entry which is preliminary data.</text>
</comment>
<dbReference type="InterPro" id="IPR015943">
    <property type="entry name" value="WD40/YVTN_repeat-like_dom_sf"/>
</dbReference>
<evidence type="ECO:0000313" key="6">
    <source>
        <dbReference type="Proteomes" id="UP001562425"/>
    </source>
</evidence>
<feature type="repeat" description="WD" evidence="4">
    <location>
        <begin position="5"/>
        <end position="45"/>
    </location>
</feature>
<dbReference type="PROSITE" id="PS50294">
    <property type="entry name" value="WD_REPEATS_REGION"/>
    <property type="match status" value="2"/>
</dbReference>
<dbReference type="InterPro" id="IPR039085">
    <property type="entry name" value="DCA10"/>
</dbReference>
<dbReference type="Pfam" id="PF00400">
    <property type="entry name" value="WD40"/>
    <property type="match status" value="2"/>
</dbReference>
<dbReference type="AlphaFoldDB" id="A0ABD1DWE4"/>
<dbReference type="InterPro" id="IPR036322">
    <property type="entry name" value="WD40_repeat_dom_sf"/>
</dbReference>
<keyword evidence="3" id="KW-0677">Repeat</keyword>
<dbReference type="EMBL" id="JBEHCU010000836">
    <property type="protein sequence ID" value="KAL1404065.1"/>
    <property type="molecule type" value="Genomic_DNA"/>
</dbReference>
<dbReference type="SUPFAM" id="SSF50978">
    <property type="entry name" value="WD40 repeat-like"/>
    <property type="match status" value="1"/>
</dbReference>
<dbReference type="PANTHER" id="PTHR14588:SF2">
    <property type="entry name" value="DDB1- AND CUL4-ASSOCIATED FACTOR 10"/>
    <property type="match status" value="1"/>
</dbReference>
<dbReference type="PROSITE" id="PS00678">
    <property type="entry name" value="WD_REPEATS_1"/>
    <property type="match status" value="1"/>
</dbReference>
<dbReference type="Proteomes" id="UP001562425">
    <property type="component" value="Unassembled WGS sequence"/>
</dbReference>
<dbReference type="Gene3D" id="2.130.10.10">
    <property type="entry name" value="YVTN repeat-like/Quinoprotein amine dehydrogenase"/>
    <property type="match status" value="1"/>
</dbReference>
<name>A0ABD1DWE4_CULPP</name>
<protein>
    <submittedName>
        <fullName evidence="5">Uncharacterized protein</fullName>
    </submittedName>
</protein>
<organism evidence="5 6">
    <name type="scientific">Culex pipiens pipiens</name>
    <name type="common">Northern house mosquito</name>
    <dbReference type="NCBI Taxonomy" id="38569"/>
    <lineage>
        <taxon>Eukaryota</taxon>
        <taxon>Metazoa</taxon>
        <taxon>Ecdysozoa</taxon>
        <taxon>Arthropoda</taxon>
        <taxon>Hexapoda</taxon>
        <taxon>Insecta</taxon>
        <taxon>Pterygota</taxon>
        <taxon>Neoptera</taxon>
        <taxon>Endopterygota</taxon>
        <taxon>Diptera</taxon>
        <taxon>Nematocera</taxon>
        <taxon>Culicoidea</taxon>
        <taxon>Culicidae</taxon>
        <taxon>Culicinae</taxon>
        <taxon>Culicini</taxon>
        <taxon>Culex</taxon>
        <taxon>Culex</taxon>
    </lineage>
</organism>
<dbReference type="PROSITE" id="PS50082">
    <property type="entry name" value="WD_REPEATS_2"/>
    <property type="match status" value="2"/>
</dbReference>
<proteinExistence type="inferred from homology"/>
<comment type="similarity">
    <text evidence="1">Belongs to the WD repeat DCAF10 family.</text>
</comment>
<dbReference type="PANTHER" id="PTHR14588">
    <property type="entry name" value="DDB1- AND CUL4-ASSOCIATED FACTOR 10"/>
    <property type="match status" value="1"/>
</dbReference>
<dbReference type="InterPro" id="IPR019775">
    <property type="entry name" value="WD40_repeat_CS"/>
</dbReference>
<evidence type="ECO:0000256" key="4">
    <source>
        <dbReference type="PROSITE-ProRule" id="PRU00221"/>
    </source>
</evidence>
<evidence type="ECO:0000256" key="2">
    <source>
        <dbReference type="ARBA" id="ARBA00022574"/>
    </source>
</evidence>
<accession>A0ABD1DWE4</accession>
<reference evidence="5 6" key="1">
    <citation type="submission" date="2024-05" db="EMBL/GenBank/DDBJ databases">
        <title>Culex pipiens pipiens assembly and annotation.</title>
        <authorList>
            <person name="Alout H."/>
            <person name="Durand T."/>
        </authorList>
    </citation>
    <scope>NUCLEOTIDE SEQUENCE [LARGE SCALE GENOMIC DNA]</scope>
    <source>
        <strain evidence="5">HA-2024</strain>
        <tissue evidence="5">Whole body</tissue>
    </source>
</reference>